<reference evidence="2" key="1">
    <citation type="submission" date="2022-11" db="UniProtKB">
        <authorList>
            <consortium name="WormBaseParasite"/>
        </authorList>
    </citation>
    <scope>IDENTIFICATION</scope>
</reference>
<evidence type="ECO:0000313" key="1">
    <source>
        <dbReference type="Proteomes" id="UP000887577"/>
    </source>
</evidence>
<sequence length="127" mass="14171">MAGFVDCDFCETDADNELESGDMFDDEPPAKKQRGANVKYDYVEAAESFDDLKAGPQIDSNMNIIFKLRLCLNEKAKTAGLTRGCNYQFRINSNVVFYEVGLTTAVLLAEENCAKVESFKTFAISLR</sequence>
<dbReference type="Proteomes" id="UP000887577">
    <property type="component" value="Unplaced"/>
</dbReference>
<organism evidence="1 2">
    <name type="scientific">Panagrolaimus superbus</name>
    <dbReference type="NCBI Taxonomy" id="310955"/>
    <lineage>
        <taxon>Eukaryota</taxon>
        <taxon>Metazoa</taxon>
        <taxon>Ecdysozoa</taxon>
        <taxon>Nematoda</taxon>
        <taxon>Chromadorea</taxon>
        <taxon>Rhabditida</taxon>
        <taxon>Tylenchina</taxon>
        <taxon>Panagrolaimomorpha</taxon>
        <taxon>Panagrolaimoidea</taxon>
        <taxon>Panagrolaimidae</taxon>
        <taxon>Panagrolaimus</taxon>
    </lineage>
</organism>
<protein>
    <submittedName>
        <fullName evidence="2">Uncharacterized protein</fullName>
    </submittedName>
</protein>
<evidence type="ECO:0000313" key="2">
    <source>
        <dbReference type="WBParaSite" id="PSU_v2.g16126.t1"/>
    </source>
</evidence>
<keyword evidence="1" id="KW-1185">Reference proteome</keyword>
<proteinExistence type="predicted"/>
<dbReference type="WBParaSite" id="PSU_v2.g16126.t1">
    <property type="protein sequence ID" value="PSU_v2.g16126.t1"/>
    <property type="gene ID" value="PSU_v2.g16126"/>
</dbReference>
<dbReference type="AlphaFoldDB" id="A0A914Y7E7"/>
<accession>A0A914Y7E7</accession>
<name>A0A914Y7E7_9BILA</name>